<evidence type="ECO:0000259" key="3">
    <source>
        <dbReference type="PROSITE" id="PS51864"/>
    </source>
</evidence>
<keyword evidence="1" id="KW-0479">Metal-binding</keyword>
<dbReference type="SMART" id="SM00235">
    <property type="entry name" value="ZnMc"/>
    <property type="match status" value="1"/>
</dbReference>
<dbReference type="Proteomes" id="UP000295023">
    <property type="component" value="Unassembled WGS sequence"/>
</dbReference>
<comment type="caution">
    <text evidence="1">Lacks conserved residue(s) required for the propagation of feature annotation.</text>
</comment>
<dbReference type="PANTHER" id="PTHR10127">
    <property type="entry name" value="DISCOIDIN, CUB, EGF, LAMININ , AND ZINC METALLOPROTEASE DOMAIN CONTAINING"/>
    <property type="match status" value="1"/>
</dbReference>
<keyword evidence="5" id="KW-1185">Reference proteome</keyword>
<gene>
    <name evidence="4" type="ORF">EXY23_16340</name>
</gene>
<dbReference type="Gene3D" id="3.40.390.10">
    <property type="entry name" value="Collagenase (Catalytic Domain)"/>
    <property type="match status" value="1"/>
</dbReference>
<evidence type="ECO:0000256" key="1">
    <source>
        <dbReference type="PROSITE-ProRule" id="PRU01211"/>
    </source>
</evidence>
<dbReference type="RefSeq" id="WP_132291557.1">
    <property type="nucleotide sequence ID" value="NZ_SKBM01000015.1"/>
</dbReference>
<dbReference type="PANTHER" id="PTHR10127:SF850">
    <property type="entry name" value="METALLOENDOPEPTIDASE"/>
    <property type="match status" value="1"/>
</dbReference>
<dbReference type="GO" id="GO:0004222">
    <property type="term" value="F:metalloendopeptidase activity"/>
    <property type="evidence" value="ECO:0007669"/>
    <property type="project" value="UniProtKB-UniRule"/>
</dbReference>
<evidence type="ECO:0000313" key="5">
    <source>
        <dbReference type="Proteomes" id="UP000295023"/>
    </source>
</evidence>
<comment type="caution">
    <text evidence="4">The sequence shown here is derived from an EMBL/GenBank/DDBJ whole genome shotgun (WGS) entry which is preliminary data.</text>
</comment>
<accession>A0A4R4DGS2</accession>
<dbReference type="InterPro" id="IPR006026">
    <property type="entry name" value="Peptidase_Metallo"/>
</dbReference>
<evidence type="ECO:0000313" key="4">
    <source>
        <dbReference type="EMBL" id="TCZ58777.1"/>
    </source>
</evidence>
<feature type="binding site" evidence="1">
    <location>
        <position position="100"/>
    </location>
    <ligand>
        <name>Zn(2+)</name>
        <dbReference type="ChEBI" id="CHEBI:29105"/>
        <note>catalytic</note>
    </ligand>
</feature>
<dbReference type="InterPro" id="IPR024079">
    <property type="entry name" value="MetalloPept_cat_dom_sf"/>
</dbReference>
<dbReference type="GO" id="GO:0008270">
    <property type="term" value="F:zinc ion binding"/>
    <property type="evidence" value="ECO:0007669"/>
    <property type="project" value="UniProtKB-UniRule"/>
</dbReference>
<dbReference type="SUPFAM" id="SSF89372">
    <property type="entry name" value="Fucose-specific lectin"/>
    <property type="match status" value="1"/>
</dbReference>
<protein>
    <recommendedName>
        <fullName evidence="3">Peptidase M12A domain-containing protein</fullName>
    </recommendedName>
</protein>
<dbReference type="PROSITE" id="PS51864">
    <property type="entry name" value="ASTACIN"/>
    <property type="match status" value="1"/>
</dbReference>
<organism evidence="4 5">
    <name type="scientific">Roseicella aquatilis</name>
    <dbReference type="NCBI Taxonomy" id="2527868"/>
    <lineage>
        <taxon>Bacteria</taxon>
        <taxon>Pseudomonadati</taxon>
        <taxon>Pseudomonadota</taxon>
        <taxon>Alphaproteobacteria</taxon>
        <taxon>Acetobacterales</taxon>
        <taxon>Roseomonadaceae</taxon>
        <taxon>Roseicella</taxon>
    </lineage>
</organism>
<dbReference type="OrthoDB" id="5117805at2"/>
<evidence type="ECO:0000256" key="2">
    <source>
        <dbReference type="SAM" id="MobiDB-lite"/>
    </source>
</evidence>
<dbReference type="EMBL" id="SKBM01000015">
    <property type="protein sequence ID" value="TCZ58777.1"/>
    <property type="molecule type" value="Genomic_DNA"/>
</dbReference>
<keyword evidence="1" id="KW-0378">Hydrolase</keyword>
<keyword evidence="1" id="KW-0482">Metalloprotease</keyword>
<feature type="domain" description="Peptidase M12A" evidence="3">
    <location>
        <begin position="1"/>
        <end position="211"/>
    </location>
</feature>
<dbReference type="Pfam" id="PF01400">
    <property type="entry name" value="Astacin"/>
    <property type="match status" value="1"/>
</dbReference>
<sequence>MGLCLKASASNRWVKGVVPYRIDDAAFPLGSAVRQAAIQAINAWNTTTVVTLRAATAGDADVIFITSSADPDASSSPFGRQGGSQNVACTSSATAGTVIHEIGHALGLIHEHKRPDRERYIDIKAANIEAGRSGQFSPADTTNCPVGAYDCGSIMHYGARFFSVDDSLPAGDTSKDTITIKDAARCANIGQRTALSTGDIATVRAMYDSVTGLADKITLPETTDNAPALAFHDNALFLAWRGSGNDNLNVAVSDDRGGSVRGKHVSPETSDDAPALASHNGRLFIAFKGSGNDNINVAQVSRQPGGTRDVAPLGAKVTLGDETDAAPALASHRGNLYLAFKGSGNDNLNVMVSTDNGATFGRKHVSAETSSHAPALVSSGGTLYIAWKGSGNENLNVAAVDVGTDASNPAIAGFTDKVTFGDTTEVAPSLVAQAGLLVLGWKGAGNDNFNLLFPADHDGCTQKFTTPESSSHGPALAADSQTIWVAWKGSGNENINLASAEFASQAADSVAQGLQAMNDDIFNQLVQMQATLAAGLQNISQGLSQSLAQQQFTNQALLQKIAQEATMVCQLEQIAERTCTLVAEAHRQTGLQHRIADDVQRLLAIAQATHPAAEIELQRLDRLRQEIERCCPPAEAPPACAHAACPPPPPFRGGPPEVDYRPIPPPPELRDGAG</sequence>
<dbReference type="SUPFAM" id="SSF55486">
    <property type="entry name" value="Metalloproteases ('zincins'), catalytic domain"/>
    <property type="match status" value="1"/>
</dbReference>
<dbReference type="GO" id="GO:0006508">
    <property type="term" value="P:proteolysis"/>
    <property type="evidence" value="ECO:0007669"/>
    <property type="project" value="UniProtKB-KW"/>
</dbReference>
<feature type="binding site" evidence="1">
    <location>
        <position position="104"/>
    </location>
    <ligand>
        <name>Zn(2+)</name>
        <dbReference type="ChEBI" id="CHEBI:29105"/>
        <note>catalytic</note>
    </ligand>
</feature>
<keyword evidence="1" id="KW-0862">Zinc</keyword>
<keyword evidence="1" id="KW-0645">Protease</keyword>
<feature type="active site" evidence="1">
    <location>
        <position position="101"/>
    </location>
</feature>
<feature type="binding site" evidence="1">
    <location>
        <position position="110"/>
    </location>
    <ligand>
        <name>Zn(2+)</name>
        <dbReference type="ChEBI" id="CHEBI:29105"/>
        <note>catalytic</note>
    </ligand>
</feature>
<dbReference type="PRINTS" id="PR00480">
    <property type="entry name" value="ASTACIN"/>
</dbReference>
<name>A0A4R4DGS2_9PROT</name>
<dbReference type="InterPro" id="IPR001506">
    <property type="entry name" value="Peptidase_M12A"/>
</dbReference>
<comment type="cofactor">
    <cofactor evidence="1">
        <name>Zn(2+)</name>
        <dbReference type="ChEBI" id="CHEBI:29105"/>
    </cofactor>
    <text evidence="1">Binds 1 zinc ion per subunit.</text>
</comment>
<dbReference type="AlphaFoldDB" id="A0A4R4DGS2"/>
<proteinExistence type="predicted"/>
<feature type="region of interest" description="Disordered" evidence="2">
    <location>
        <begin position="638"/>
        <end position="674"/>
    </location>
</feature>
<reference evidence="4 5" key="1">
    <citation type="submission" date="2019-03" db="EMBL/GenBank/DDBJ databases">
        <title>Paracraurococcus aquatilis NE82 genome sequence.</title>
        <authorList>
            <person name="Zhao Y."/>
            <person name="Du Z."/>
        </authorList>
    </citation>
    <scope>NUCLEOTIDE SEQUENCE [LARGE SCALE GENOMIC DNA]</scope>
    <source>
        <strain evidence="4 5">NE82</strain>
    </source>
</reference>